<feature type="compositionally biased region" description="Acidic residues" evidence="1">
    <location>
        <begin position="485"/>
        <end position="516"/>
    </location>
</feature>
<feature type="region of interest" description="Disordered" evidence="1">
    <location>
        <begin position="358"/>
        <end position="527"/>
    </location>
</feature>
<dbReference type="EMBL" id="BQNB010018617">
    <property type="protein sequence ID" value="GJT76360.1"/>
    <property type="molecule type" value="Genomic_DNA"/>
</dbReference>
<dbReference type="Proteomes" id="UP001151760">
    <property type="component" value="Unassembled WGS sequence"/>
</dbReference>
<evidence type="ECO:0000313" key="3">
    <source>
        <dbReference type="Proteomes" id="UP001151760"/>
    </source>
</evidence>
<reference evidence="2" key="2">
    <citation type="submission" date="2022-01" db="EMBL/GenBank/DDBJ databases">
        <authorList>
            <person name="Yamashiro T."/>
            <person name="Shiraishi A."/>
            <person name="Satake H."/>
            <person name="Nakayama K."/>
        </authorList>
    </citation>
    <scope>NUCLEOTIDE SEQUENCE</scope>
</reference>
<feature type="region of interest" description="Disordered" evidence="1">
    <location>
        <begin position="296"/>
        <end position="337"/>
    </location>
</feature>
<feature type="compositionally biased region" description="Acidic residues" evidence="1">
    <location>
        <begin position="402"/>
        <end position="446"/>
    </location>
</feature>
<proteinExistence type="predicted"/>
<feature type="compositionally biased region" description="Acidic residues" evidence="1">
    <location>
        <begin position="460"/>
        <end position="472"/>
    </location>
</feature>
<feature type="compositionally biased region" description="Basic and acidic residues" evidence="1">
    <location>
        <begin position="517"/>
        <end position="527"/>
    </location>
</feature>
<reference evidence="2" key="1">
    <citation type="journal article" date="2022" name="Int. J. Mol. Sci.">
        <title>Draft Genome of Tanacetum Coccineum: Genomic Comparison of Closely Related Tanacetum-Family Plants.</title>
        <authorList>
            <person name="Yamashiro T."/>
            <person name="Shiraishi A."/>
            <person name="Nakayama K."/>
            <person name="Satake H."/>
        </authorList>
    </citation>
    <scope>NUCLEOTIDE SEQUENCE</scope>
</reference>
<sequence length="706" mass="79329">MEISIADQIALDDALVAPANRLKIGKCNLRLSSDVTSKEATLQVVYDVLKLTPFYKAFQVSADVPEIYMQEFWASAYVHNRSVRFKMNNKKHILNLDQFRDILQICPKVGNKKFEEPPLEKEILAFLASLGHSGEIRKITDVNVNKLHQPWRSFAAIINKCLSGKPSYDSLRLSQAQILWGMYNNKKVDYAYLLWEDFIYQIENKNTKKGNAMYYPRFTKLVVNFVMDKDPSIPRRNKVNWHYARDDPMFTTINVISRNEDTQLYGTILPVALTNEVIRNSESYKEYYAIASGKIPPKTKGSKKKADTDTTTKQKSPTIPKEKKEKKSGKGKQKAKELETISEAALTEAEQLKILTKRSRKETHISHASGSGADEGTGITPGVPDAPDYDSDDDISWKSSEDDQDDDIHDDDEKAQDDENDDKNDDDENVQDDDDEAQTESEDDGDDFIHPKLTTHDDETTHEEETDEDDTFDPIVHTPSRVSTSDDEDSDHEVEGVDVEGEKSDEDATDEEDEGNETDKDTKANLEGRDDVMTDVILPQVQATQEIEDTHVTLTPVNPDGQQQSSSVSSGFVSNMLIPNQDTGVDAIFGQHAEATSQIDIPVTAIAEPSFFAPSKPQGNQLVTTEGKVTNLNVEERIAFNVSLRMFTRSVVIQRRVEDLQLGEDSSMRTKTRRTRLMRIDELHSSSADGTLDLFGLLLNGSPQGN</sequence>
<keyword evidence="3" id="KW-1185">Reference proteome</keyword>
<organism evidence="2 3">
    <name type="scientific">Tanacetum coccineum</name>
    <dbReference type="NCBI Taxonomy" id="301880"/>
    <lineage>
        <taxon>Eukaryota</taxon>
        <taxon>Viridiplantae</taxon>
        <taxon>Streptophyta</taxon>
        <taxon>Embryophyta</taxon>
        <taxon>Tracheophyta</taxon>
        <taxon>Spermatophyta</taxon>
        <taxon>Magnoliopsida</taxon>
        <taxon>eudicotyledons</taxon>
        <taxon>Gunneridae</taxon>
        <taxon>Pentapetalae</taxon>
        <taxon>asterids</taxon>
        <taxon>campanulids</taxon>
        <taxon>Asterales</taxon>
        <taxon>Asteraceae</taxon>
        <taxon>Asteroideae</taxon>
        <taxon>Anthemideae</taxon>
        <taxon>Anthemidinae</taxon>
        <taxon>Tanacetum</taxon>
    </lineage>
</organism>
<protein>
    <submittedName>
        <fullName evidence="2">Uncharacterized protein</fullName>
    </submittedName>
</protein>
<name>A0ABQ5GLK5_9ASTR</name>
<evidence type="ECO:0000313" key="2">
    <source>
        <dbReference type="EMBL" id="GJT76360.1"/>
    </source>
</evidence>
<accession>A0ABQ5GLK5</accession>
<feature type="compositionally biased region" description="Basic and acidic residues" evidence="1">
    <location>
        <begin position="447"/>
        <end position="459"/>
    </location>
</feature>
<comment type="caution">
    <text evidence="2">The sequence shown here is derived from an EMBL/GenBank/DDBJ whole genome shotgun (WGS) entry which is preliminary data.</text>
</comment>
<evidence type="ECO:0000256" key="1">
    <source>
        <dbReference type="SAM" id="MobiDB-lite"/>
    </source>
</evidence>
<gene>
    <name evidence="2" type="ORF">Tco_1043085</name>
</gene>